<keyword evidence="4 7" id="KW-0408">Iron</keyword>
<feature type="binding site" evidence="7">
    <location>
        <position position="115"/>
    </location>
    <ligand>
        <name>Fe cation</name>
        <dbReference type="ChEBI" id="CHEBI:24875"/>
    </ligand>
</feature>
<dbReference type="NCBIfam" id="TIGR00329">
    <property type="entry name" value="gcp_kae1"/>
    <property type="match status" value="1"/>
</dbReference>
<keyword evidence="5 7" id="KW-0012">Acyltransferase</keyword>
<evidence type="ECO:0000256" key="1">
    <source>
        <dbReference type="ARBA" id="ARBA00022679"/>
    </source>
</evidence>
<comment type="cofactor">
    <cofactor evidence="7">
        <name>Fe(2+)</name>
        <dbReference type="ChEBI" id="CHEBI:29033"/>
    </cofactor>
    <text evidence="7">Binds 1 Fe(2+) ion per subunit.</text>
</comment>
<dbReference type="NCBIfam" id="TIGR03723">
    <property type="entry name" value="T6A_TsaD_YgjD"/>
    <property type="match status" value="1"/>
</dbReference>
<evidence type="ECO:0000256" key="7">
    <source>
        <dbReference type="HAMAP-Rule" id="MF_01445"/>
    </source>
</evidence>
<keyword evidence="10" id="KW-1185">Reference proteome</keyword>
<comment type="function">
    <text evidence="7">Required for the formation of a threonylcarbamoyl group on adenosine at position 37 (t(6)A37) in tRNAs that read codons beginning with adenine. Is involved in the transfer of the threonylcarbamoyl moiety of threonylcarbamoyl-AMP (TC-AMP) to the N6 group of A37, together with TsaE and TsaB. TsaD likely plays a direct catalytic role in this reaction.</text>
</comment>
<keyword evidence="3 7" id="KW-0479">Metal-binding</keyword>
<dbReference type="CDD" id="cd24133">
    <property type="entry name" value="ASKHA_NBD_TsaD_bac"/>
    <property type="match status" value="1"/>
</dbReference>
<gene>
    <name evidence="7" type="primary">tsaD</name>
    <name evidence="9" type="ORF">J2S72_001652</name>
</gene>
<dbReference type="PANTHER" id="PTHR11735">
    <property type="entry name" value="TRNA N6-ADENOSINE THREONYLCARBAMOYLTRANSFERASE"/>
    <property type="match status" value="1"/>
</dbReference>
<feature type="binding site" evidence="7">
    <location>
        <position position="167"/>
    </location>
    <ligand>
        <name>substrate</name>
    </ligand>
</feature>
<comment type="similarity">
    <text evidence="7">Belongs to the KAE1 / TsaD family.</text>
</comment>
<dbReference type="InterPro" id="IPR017861">
    <property type="entry name" value="KAE1/TsaD"/>
</dbReference>
<dbReference type="PRINTS" id="PR00789">
    <property type="entry name" value="OSIALOPTASE"/>
</dbReference>
<keyword evidence="7" id="KW-0963">Cytoplasm</keyword>
<dbReference type="PROSITE" id="PS01016">
    <property type="entry name" value="GLYCOPROTEASE"/>
    <property type="match status" value="1"/>
</dbReference>
<dbReference type="SUPFAM" id="SSF53067">
    <property type="entry name" value="Actin-like ATPase domain"/>
    <property type="match status" value="2"/>
</dbReference>
<reference evidence="9 10" key="1">
    <citation type="submission" date="2023-07" db="EMBL/GenBank/DDBJ databases">
        <title>Genomic Encyclopedia of Type Strains, Phase IV (KMG-IV): sequencing the most valuable type-strain genomes for metagenomic binning, comparative biology and taxonomic classification.</title>
        <authorList>
            <person name="Goeker M."/>
        </authorList>
    </citation>
    <scope>NUCLEOTIDE SEQUENCE [LARGE SCALE GENOMIC DNA]</scope>
    <source>
        <strain evidence="9 10">DSM 22616</strain>
    </source>
</reference>
<keyword evidence="1 7" id="KW-0808">Transferase</keyword>
<name>A0ABU0AWJ6_9FIRM</name>
<feature type="binding site" evidence="7">
    <location>
        <position position="111"/>
    </location>
    <ligand>
        <name>Fe cation</name>
        <dbReference type="ChEBI" id="CHEBI:24875"/>
    </ligand>
</feature>
<evidence type="ECO:0000313" key="10">
    <source>
        <dbReference type="Proteomes" id="UP001236559"/>
    </source>
</evidence>
<dbReference type="RefSeq" id="WP_036739046.1">
    <property type="nucleotide sequence ID" value="NZ_JAUSTN010000010.1"/>
</dbReference>
<comment type="caution">
    <text evidence="9">The sequence shown here is derived from an EMBL/GenBank/DDBJ whole genome shotgun (WGS) entry which is preliminary data.</text>
</comment>
<dbReference type="InterPro" id="IPR017860">
    <property type="entry name" value="Peptidase_M22_CS"/>
</dbReference>
<accession>A0ABU0AWJ6</accession>
<evidence type="ECO:0000256" key="6">
    <source>
        <dbReference type="ARBA" id="ARBA00048117"/>
    </source>
</evidence>
<evidence type="ECO:0000313" key="9">
    <source>
        <dbReference type="EMBL" id="MDQ0275622.1"/>
    </source>
</evidence>
<dbReference type="InterPro" id="IPR043129">
    <property type="entry name" value="ATPase_NBD"/>
</dbReference>
<protein>
    <recommendedName>
        <fullName evidence="7">tRNA N6-adenosine threonylcarbamoyltransferase</fullName>
        <ecNumber evidence="7">2.3.1.234</ecNumber>
    </recommendedName>
    <alternativeName>
        <fullName evidence="7">N6-L-threonylcarbamoyladenine synthase</fullName>
        <shortName evidence="7">t(6)A synthase</shortName>
    </alternativeName>
    <alternativeName>
        <fullName evidence="7">t(6)A37 threonylcarbamoyladenosine biosynthesis protein TsaD</fullName>
    </alternativeName>
    <alternativeName>
        <fullName evidence="7">tRNA threonylcarbamoyladenosine biosynthesis protein TsaD</fullName>
    </alternativeName>
</protein>
<dbReference type="PANTHER" id="PTHR11735:SF6">
    <property type="entry name" value="TRNA N6-ADENOSINE THREONYLCARBAMOYLTRANSFERASE, MITOCHONDRIAL"/>
    <property type="match status" value="1"/>
</dbReference>
<dbReference type="InterPro" id="IPR022450">
    <property type="entry name" value="TsaD"/>
</dbReference>
<dbReference type="Pfam" id="PF00814">
    <property type="entry name" value="TsaD"/>
    <property type="match status" value="1"/>
</dbReference>
<evidence type="ECO:0000256" key="4">
    <source>
        <dbReference type="ARBA" id="ARBA00023004"/>
    </source>
</evidence>
<keyword evidence="2 7" id="KW-0819">tRNA processing</keyword>
<dbReference type="Gene3D" id="3.30.420.40">
    <property type="match status" value="2"/>
</dbReference>
<proteinExistence type="inferred from homology"/>
<feature type="domain" description="Gcp-like" evidence="8">
    <location>
        <begin position="23"/>
        <end position="307"/>
    </location>
</feature>
<evidence type="ECO:0000256" key="2">
    <source>
        <dbReference type="ARBA" id="ARBA00022694"/>
    </source>
</evidence>
<comment type="subcellular location">
    <subcellularLocation>
        <location evidence="7">Cytoplasm</location>
    </subcellularLocation>
</comment>
<dbReference type="GO" id="GO:0061711">
    <property type="term" value="F:tRNA N(6)-L-threonylcarbamoyladenine synthase activity"/>
    <property type="evidence" value="ECO:0007669"/>
    <property type="project" value="UniProtKB-EC"/>
</dbReference>
<sequence>MITLGIESSCDETSVALVKDGKEILSNVIASQIDTHKKFGGVVPEIASRQHIEVISQVIKEAFEEAGLEFEDVDLVAATRGPGLIGALLVGLSAGKTFAYSLNKPFIGVNHIIGHVCANYITNKDLKPPFIGLIVSGGHTYLIHVKDYVDFELIGTTVDDAAGEAFDKVARVLGLGYPGGPIIDKLAREGKDIYDFPRVMLKEDNYNFSFSGLKTAVINFLHHCDQKNISYKNEDLAASFQKAVTDVLVGKSFRLLKEKKLNKIIIAGGVAANQGLRDAMEERAKEENVKVFYPERILCTDNGAMIASAGYFLYKSGNYDKNTFADPNLGLTYKK</sequence>
<dbReference type="EMBL" id="JAUSTN010000010">
    <property type="protein sequence ID" value="MDQ0275622.1"/>
    <property type="molecule type" value="Genomic_DNA"/>
</dbReference>
<feature type="binding site" evidence="7">
    <location>
        <position position="273"/>
    </location>
    <ligand>
        <name>substrate</name>
    </ligand>
</feature>
<feature type="binding site" evidence="7">
    <location>
        <position position="180"/>
    </location>
    <ligand>
        <name>substrate</name>
    </ligand>
</feature>
<feature type="binding site" evidence="7">
    <location>
        <position position="184"/>
    </location>
    <ligand>
        <name>substrate</name>
    </ligand>
</feature>
<dbReference type="InterPro" id="IPR000905">
    <property type="entry name" value="Gcp-like_dom"/>
</dbReference>
<comment type="catalytic activity">
    <reaction evidence="6 7">
        <text>L-threonylcarbamoyladenylate + adenosine(37) in tRNA = N(6)-L-threonylcarbamoyladenosine(37) in tRNA + AMP + H(+)</text>
        <dbReference type="Rhea" id="RHEA:37059"/>
        <dbReference type="Rhea" id="RHEA-COMP:10162"/>
        <dbReference type="Rhea" id="RHEA-COMP:10163"/>
        <dbReference type="ChEBI" id="CHEBI:15378"/>
        <dbReference type="ChEBI" id="CHEBI:73682"/>
        <dbReference type="ChEBI" id="CHEBI:74411"/>
        <dbReference type="ChEBI" id="CHEBI:74418"/>
        <dbReference type="ChEBI" id="CHEBI:456215"/>
        <dbReference type="EC" id="2.3.1.234"/>
    </reaction>
</comment>
<feature type="binding site" evidence="7">
    <location>
        <begin position="134"/>
        <end position="138"/>
    </location>
    <ligand>
        <name>substrate</name>
    </ligand>
</feature>
<feature type="binding site" evidence="7">
    <location>
        <position position="301"/>
    </location>
    <ligand>
        <name>Fe cation</name>
        <dbReference type="ChEBI" id="CHEBI:24875"/>
    </ligand>
</feature>
<evidence type="ECO:0000256" key="3">
    <source>
        <dbReference type="ARBA" id="ARBA00022723"/>
    </source>
</evidence>
<evidence type="ECO:0000259" key="8">
    <source>
        <dbReference type="Pfam" id="PF00814"/>
    </source>
</evidence>
<dbReference type="EC" id="2.3.1.234" evidence="7"/>
<evidence type="ECO:0000256" key="5">
    <source>
        <dbReference type="ARBA" id="ARBA00023315"/>
    </source>
</evidence>
<dbReference type="HAMAP" id="MF_01445">
    <property type="entry name" value="TsaD"/>
    <property type="match status" value="1"/>
</dbReference>
<dbReference type="Proteomes" id="UP001236559">
    <property type="component" value="Unassembled WGS sequence"/>
</dbReference>
<organism evidence="9 10">
    <name type="scientific">Peptoniphilus koenoeneniae</name>
    <dbReference type="NCBI Taxonomy" id="507751"/>
    <lineage>
        <taxon>Bacteria</taxon>
        <taxon>Bacillati</taxon>
        <taxon>Bacillota</taxon>
        <taxon>Tissierellia</taxon>
        <taxon>Tissierellales</taxon>
        <taxon>Peptoniphilaceae</taxon>
        <taxon>Peptoniphilus</taxon>
    </lineage>
</organism>